<gene>
    <name evidence="4" type="ORF">GCM10023353_18380</name>
</gene>
<proteinExistence type="predicted"/>
<dbReference type="Proteomes" id="UP001500839">
    <property type="component" value="Unassembled WGS sequence"/>
</dbReference>
<reference evidence="5" key="1">
    <citation type="journal article" date="2019" name="Int. J. Syst. Evol. Microbiol.">
        <title>The Global Catalogue of Microorganisms (GCM) 10K type strain sequencing project: providing services to taxonomists for standard genome sequencing and annotation.</title>
        <authorList>
            <consortium name="The Broad Institute Genomics Platform"/>
            <consortium name="The Broad Institute Genome Sequencing Center for Infectious Disease"/>
            <person name="Wu L."/>
            <person name="Ma J."/>
        </authorList>
    </citation>
    <scope>NUCLEOTIDE SEQUENCE [LARGE SCALE GENOMIC DNA]</scope>
    <source>
        <strain evidence="5">JCM 18542</strain>
    </source>
</reference>
<evidence type="ECO:0000313" key="5">
    <source>
        <dbReference type="Proteomes" id="UP001500839"/>
    </source>
</evidence>
<feature type="region of interest" description="Disordered" evidence="2">
    <location>
        <begin position="73"/>
        <end position="99"/>
    </location>
</feature>
<evidence type="ECO:0000313" key="4">
    <source>
        <dbReference type="EMBL" id="GAA4813687.1"/>
    </source>
</evidence>
<sequence length="99" mass="10877">MIEIGYKLMAETFAPPEIVREAQAAATKASLSEGRFTLGIGAGENLNEHVVGAGWPSVSVRHEMVRESVEIIRPPTPTDRPACPSRRCNRRPTPEGMHR</sequence>
<protein>
    <recommendedName>
        <fullName evidence="3">Luciferase-like domain-containing protein</fullName>
    </recommendedName>
</protein>
<dbReference type="PANTHER" id="PTHR43244">
    <property type="match status" value="1"/>
</dbReference>
<evidence type="ECO:0000256" key="2">
    <source>
        <dbReference type="SAM" id="MobiDB-lite"/>
    </source>
</evidence>
<dbReference type="PANTHER" id="PTHR43244:SF1">
    <property type="entry name" value="5,10-METHYLENETETRAHYDROMETHANOPTERIN REDUCTASE"/>
    <property type="match status" value="1"/>
</dbReference>
<dbReference type="Gene3D" id="3.20.20.30">
    <property type="entry name" value="Luciferase-like domain"/>
    <property type="match status" value="1"/>
</dbReference>
<organism evidence="4 5">
    <name type="scientific">Tomitella cavernea</name>
    <dbReference type="NCBI Taxonomy" id="1387982"/>
    <lineage>
        <taxon>Bacteria</taxon>
        <taxon>Bacillati</taxon>
        <taxon>Actinomycetota</taxon>
        <taxon>Actinomycetes</taxon>
        <taxon>Mycobacteriales</taxon>
        <taxon>Tomitella</taxon>
    </lineage>
</organism>
<dbReference type="SUPFAM" id="SSF51679">
    <property type="entry name" value="Bacterial luciferase-like"/>
    <property type="match status" value="1"/>
</dbReference>
<evidence type="ECO:0000256" key="1">
    <source>
        <dbReference type="ARBA" id="ARBA00023002"/>
    </source>
</evidence>
<keyword evidence="5" id="KW-1185">Reference proteome</keyword>
<dbReference type="InterPro" id="IPR011251">
    <property type="entry name" value="Luciferase-like_dom"/>
</dbReference>
<dbReference type="CDD" id="cd01097">
    <property type="entry name" value="Tetrahydromethanopterin_reductase"/>
    <property type="match status" value="1"/>
</dbReference>
<evidence type="ECO:0000259" key="3">
    <source>
        <dbReference type="Pfam" id="PF00296"/>
    </source>
</evidence>
<dbReference type="Pfam" id="PF00296">
    <property type="entry name" value="Bac_luciferase"/>
    <property type="match status" value="1"/>
</dbReference>
<comment type="caution">
    <text evidence="4">The sequence shown here is derived from an EMBL/GenBank/DDBJ whole genome shotgun (WGS) entry which is preliminary data.</text>
</comment>
<dbReference type="EMBL" id="BAABKQ010000001">
    <property type="protein sequence ID" value="GAA4813687.1"/>
    <property type="molecule type" value="Genomic_DNA"/>
</dbReference>
<name>A0ABP9CSW2_9ACTN</name>
<feature type="domain" description="Luciferase-like" evidence="3">
    <location>
        <begin position="21"/>
        <end position="76"/>
    </location>
</feature>
<keyword evidence="1" id="KW-0560">Oxidoreductase</keyword>
<dbReference type="InterPro" id="IPR050564">
    <property type="entry name" value="F420-G6PD/mer"/>
</dbReference>
<dbReference type="InterPro" id="IPR036661">
    <property type="entry name" value="Luciferase-like_sf"/>
</dbReference>
<accession>A0ABP9CSW2</accession>